<dbReference type="EMBL" id="CP138327">
    <property type="protein sequence ID" value="WXU00743.1"/>
    <property type="molecule type" value="Genomic_DNA"/>
</dbReference>
<protein>
    <recommendedName>
        <fullName evidence="1">DUF397 domain-containing protein</fullName>
    </recommendedName>
</protein>
<evidence type="ECO:0000259" key="1">
    <source>
        <dbReference type="Pfam" id="PF04149"/>
    </source>
</evidence>
<dbReference type="AlphaFoldDB" id="A0AAU6PIB7"/>
<evidence type="ECO:0000313" key="2">
    <source>
        <dbReference type="EMBL" id="WXU00743.1"/>
    </source>
</evidence>
<name>A0AAU6PIB7_9GAMM</name>
<sequence>MTNNKQFYFEDCEFKKSSLSKSISDMCVEVAINNDGVGVRDSKDSQKTTLNFTHQEWSAFIKGVKLNEFNE</sequence>
<dbReference type="Pfam" id="PF04149">
    <property type="entry name" value="DUF397"/>
    <property type="match status" value="1"/>
</dbReference>
<gene>
    <name evidence="2" type="ORF">Ctma_1472</name>
</gene>
<reference evidence="2" key="1">
    <citation type="submission" date="2023-10" db="EMBL/GenBank/DDBJ databases">
        <title>The first scallop-associated chemosynthetic bacterial symbiont.</title>
        <authorList>
            <person name="Lin Y.-T."/>
            <person name="Sun J."/>
            <person name="Ip J.C.-H."/>
            <person name="He X."/>
            <person name="Gao Z.-M."/>
            <person name="Perez M."/>
            <person name="Xu T."/>
            <person name="Qian P.-Y."/>
            <person name="Qiu J.-W."/>
        </authorList>
    </citation>
    <scope>NUCLEOTIDE SEQUENCE</scope>
    <source>
        <strain evidence="2">Gill1</strain>
    </source>
</reference>
<organism evidence="2">
    <name type="scientific">Catillopecten margaritatus gill symbiont</name>
    <dbReference type="NCBI Taxonomy" id="3083288"/>
    <lineage>
        <taxon>Bacteria</taxon>
        <taxon>Pseudomonadati</taxon>
        <taxon>Pseudomonadota</taxon>
        <taxon>Gammaproteobacteria</taxon>
        <taxon>sulfur-oxidizing symbionts</taxon>
    </lineage>
</organism>
<proteinExistence type="predicted"/>
<accession>A0AAU6PIB7</accession>
<dbReference type="InterPro" id="IPR007278">
    <property type="entry name" value="DUF397"/>
</dbReference>
<feature type="domain" description="DUF397" evidence="1">
    <location>
        <begin position="14"/>
        <end position="65"/>
    </location>
</feature>